<feature type="non-terminal residue" evidence="2">
    <location>
        <position position="91"/>
    </location>
</feature>
<proteinExistence type="predicted"/>
<organism evidence="2 3">
    <name type="scientific">Staphylococcus condimenti</name>
    <dbReference type="NCBI Taxonomy" id="70255"/>
    <lineage>
        <taxon>Bacteria</taxon>
        <taxon>Bacillati</taxon>
        <taxon>Bacillota</taxon>
        <taxon>Bacilli</taxon>
        <taxon>Bacillales</taxon>
        <taxon>Staphylococcaceae</taxon>
        <taxon>Staphylococcus</taxon>
    </lineage>
</organism>
<dbReference type="InterPro" id="IPR026359">
    <property type="entry name" value="SasC/FmtB_aggreg_dom"/>
</dbReference>
<accession>A0A4Q7CKE4</accession>
<sequence length="91" mass="9123">PNATPADPAAAAVGNGGAPVAITAPYTPTTDPNANNAGQNAPNEVLSFDDNGIRPSTNRSVPTVNVVNNLPGFTLINGGKVGVFSHAMVRT</sequence>
<protein>
    <submittedName>
        <fullName evidence="2">SasC/Mrp/FmtB protein</fullName>
    </submittedName>
</protein>
<gene>
    <name evidence="2" type="ORF">EIG99_14815</name>
</gene>
<feature type="region of interest" description="Disordered" evidence="1">
    <location>
        <begin position="22"/>
        <end position="42"/>
    </location>
</feature>
<feature type="non-terminal residue" evidence="2">
    <location>
        <position position="1"/>
    </location>
</feature>
<dbReference type="Proteomes" id="UP000293854">
    <property type="component" value="Unassembled WGS sequence"/>
</dbReference>
<evidence type="ECO:0000256" key="1">
    <source>
        <dbReference type="SAM" id="MobiDB-lite"/>
    </source>
</evidence>
<feature type="compositionally biased region" description="Low complexity" evidence="1">
    <location>
        <begin position="32"/>
        <end position="42"/>
    </location>
</feature>
<dbReference type="AlphaFoldDB" id="A0A4Q7CKE4"/>
<evidence type="ECO:0000313" key="2">
    <source>
        <dbReference type="EMBL" id="RZH97666.1"/>
    </source>
</evidence>
<reference evidence="2 3" key="1">
    <citation type="submission" date="2018-11" db="EMBL/GenBank/DDBJ databases">
        <title>Genomic profiling of Staphylococcus species from a Poultry farm system in KwaZulu-Natal, South Africa.</title>
        <authorList>
            <person name="Amoako D.G."/>
            <person name="Somboro A.M."/>
            <person name="Abia A.L.K."/>
            <person name="Bester L.A."/>
            <person name="Essack S.Y."/>
        </authorList>
    </citation>
    <scope>NUCLEOTIDE SEQUENCE [LARGE SCALE GENOMIC DNA]</scope>
    <source>
        <strain evidence="2 3">SA11</strain>
    </source>
</reference>
<dbReference type="EMBL" id="RQTE01000713">
    <property type="protein sequence ID" value="RZH97666.1"/>
    <property type="molecule type" value="Genomic_DNA"/>
</dbReference>
<comment type="caution">
    <text evidence="2">The sequence shown here is derived from an EMBL/GenBank/DDBJ whole genome shotgun (WGS) entry which is preliminary data.</text>
</comment>
<evidence type="ECO:0000313" key="3">
    <source>
        <dbReference type="Proteomes" id="UP000293854"/>
    </source>
</evidence>
<dbReference type="NCBIfam" id="TIGR04263">
    <property type="entry name" value="SasC_Mrp_aggreg"/>
    <property type="match status" value="1"/>
</dbReference>
<dbReference type="RefSeq" id="WP_165380092.1">
    <property type="nucleotide sequence ID" value="NZ_RQTE01000713.1"/>
</dbReference>
<name>A0A4Q7CKE4_9STAP</name>